<dbReference type="GO" id="GO:0009055">
    <property type="term" value="F:electron transfer activity"/>
    <property type="evidence" value="ECO:0007669"/>
    <property type="project" value="TreeGrafter"/>
</dbReference>
<dbReference type="PANTHER" id="PTHR43518:SF3">
    <property type="entry name" value="RESPIRATORY NITRATE REDUCTASE 2 BETA CHAIN"/>
    <property type="match status" value="1"/>
</dbReference>
<sequence>MKLTSMNASAKYSSIHTIPPVIEEALKQGIPQNVIEAAQRSPVYKMAMDWKLALPLHPEYRTLPMVWYVPPLSPIQSYADAGGLPKSEGVLPAIESLRIPVQYLANMLSAGDTGPVLRALKRMMAMRHYMRSQTVEGVTDTRAIDEVGLSVAQVEEMYRYLAIANYEDRFVISNQSSGNGGRCLSQNAMAAVLPLATVATARTANSTCSTVAVSMPSTSPKYATKRRANNADPQVIGLLMEYPDELLWECKEDALALIRRDAPMLTDFTRNLLNAPLLDKQADGAKCLTVDVPHRCCCSNMFMPSPAIAARQWFDLLAEYEKVGLQLDCRELPDYLPLYLGVLKRTAGRSGERRLAQRCADPRPAWRTLKTTRGTVVRVI</sequence>
<keyword evidence="10" id="KW-0411">Iron-sulfur</keyword>
<dbReference type="SUPFAM" id="SSF54862">
    <property type="entry name" value="4Fe-4S ferredoxins"/>
    <property type="match status" value="1"/>
</dbReference>
<evidence type="ECO:0000259" key="12">
    <source>
        <dbReference type="Pfam" id="PF14711"/>
    </source>
</evidence>
<evidence type="ECO:0000256" key="7">
    <source>
        <dbReference type="ARBA" id="ARBA00022737"/>
    </source>
</evidence>
<keyword evidence="13" id="KW-0560">Oxidoreductase</keyword>
<dbReference type="EMBL" id="UGCU01000001">
    <property type="protein sequence ID" value="STJ11482.1"/>
    <property type="molecule type" value="Genomic_DNA"/>
</dbReference>
<keyword evidence="9" id="KW-0408">Iron</keyword>
<keyword evidence="4" id="KW-0813">Transport</keyword>
<feature type="domain" description="Respiratory nitrate reductase beta C-terminal" evidence="12">
    <location>
        <begin position="72"/>
        <end position="150"/>
    </location>
</feature>
<evidence type="ECO:0000256" key="11">
    <source>
        <dbReference type="ARBA" id="ARBA00023291"/>
    </source>
</evidence>
<protein>
    <submittedName>
        <fullName evidence="13">Respiratory nitrate reductase 2 beta chain</fullName>
        <ecNumber evidence="13">1.7.99.4</ecNumber>
    </submittedName>
</protein>
<dbReference type="FunFam" id="1.10.3650.10:FF:000001">
    <property type="entry name" value="Respiratory nitrate reductase subunit beta"/>
    <property type="match status" value="1"/>
</dbReference>
<dbReference type="GO" id="GO:0030313">
    <property type="term" value="C:cell envelope"/>
    <property type="evidence" value="ECO:0007669"/>
    <property type="project" value="UniProtKB-SubCell"/>
</dbReference>
<evidence type="ECO:0000313" key="13">
    <source>
        <dbReference type="EMBL" id="STJ11482.1"/>
    </source>
</evidence>
<name>A0A376VI46_ECOLX</name>
<dbReference type="Gene3D" id="1.10.3650.10">
    <property type="entry name" value="nitrate reductase domain like"/>
    <property type="match status" value="1"/>
</dbReference>
<evidence type="ECO:0000256" key="4">
    <source>
        <dbReference type="ARBA" id="ARBA00022448"/>
    </source>
</evidence>
<keyword evidence="7" id="KW-0677">Repeat</keyword>
<evidence type="ECO:0000256" key="1">
    <source>
        <dbReference type="ARBA" id="ARBA00001927"/>
    </source>
</evidence>
<evidence type="ECO:0000313" key="14">
    <source>
        <dbReference type="Proteomes" id="UP000254495"/>
    </source>
</evidence>
<dbReference type="InterPro" id="IPR038262">
    <property type="entry name" value="Nitr_red_bet_C_sf"/>
</dbReference>
<keyword evidence="8" id="KW-0249">Electron transport</keyword>
<dbReference type="EC" id="1.7.99.4" evidence="13"/>
<keyword evidence="5" id="KW-0004">4Fe-4S</keyword>
<dbReference type="Pfam" id="PF14711">
    <property type="entry name" value="Nitr_red_bet_C"/>
    <property type="match status" value="1"/>
</dbReference>
<dbReference type="GO" id="GO:0016020">
    <property type="term" value="C:membrane"/>
    <property type="evidence" value="ECO:0007669"/>
    <property type="project" value="TreeGrafter"/>
</dbReference>
<dbReference type="GO" id="GO:0051539">
    <property type="term" value="F:4 iron, 4 sulfur cluster binding"/>
    <property type="evidence" value="ECO:0007669"/>
    <property type="project" value="UniProtKB-KW"/>
</dbReference>
<dbReference type="Proteomes" id="UP000254495">
    <property type="component" value="Unassembled WGS sequence"/>
</dbReference>
<dbReference type="InterPro" id="IPR029263">
    <property type="entry name" value="Nitr_red_bet_C"/>
</dbReference>
<evidence type="ECO:0000256" key="8">
    <source>
        <dbReference type="ARBA" id="ARBA00022982"/>
    </source>
</evidence>
<evidence type="ECO:0000256" key="10">
    <source>
        <dbReference type="ARBA" id="ARBA00023014"/>
    </source>
</evidence>
<dbReference type="GO" id="GO:0046872">
    <property type="term" value="F:metal ion binding"/>
    <property type="evidence" value="ECO:0007669"/>
    <property type="project" value="UniProtKB-KW"/>
</dbReference>
<accession>A0A376VI46</accession>
<dbReference type="PANTHER" id="PTHR43518">
    <property type="entry name" value="NITRATE REDUCTASE BETA SUBUNIT"/>
    <property type="match status" value="1"/>
</dbReference>
<reference evidence="13 14" key="1">
    <citation type="submission" date="2018-06" db="EMBL/GenBank/DDBJ databases">
        <authorList>
            <consortium name="Pathogen Informatics"/>
            <person name="Doyle S."/>
        </authorList>
    </citation>
    <scope>NUCLEOTIDE SEQUENCE [LARGE SCALE GENOMIC DNA]</scope>
    <source>
        <strain evidence="13 14">NCTC9077</strain>
    </source>
</reference>
<comment type="cofactor">
    <cofactor evidence="1">
        <name>[3Fe-4S] cluster</name>
        <dbReference type="ChEBI" id="CHEBI:21137"/>
    </cofactor>
</comment>
<dbReference type="GO" id="GO:0051538">
    <property type="term" value="F:3 iron, 4 sulfur cluster binding"/>
    <property type="evidence" value="ECO:0007669"/>
    <property type="project" value="UniProtKB-KW"/>
</dbReference>
<evidence type="ECO:0000256" key="2">
    <source>
        <dbReference type="ARBA" id="ARBA00001966"/>
    </source>
</evidence>
<evidence type="ECO:0000256" key="3">
    <source>
        <dbReference type="ARBA" id="ARBA00004196"/>
    </source>
</evidence>
<comment type="cofactor">
    <cofactor evidence="2">
        <name>[4Fe-4S] cluster</name>
        <dbReference type="ChEBI" id="CHEBI:49883"/>
    </cofactor>
</comment>
<dbReference type="AlphaFoldDB" id="A0A376VI46"/>
<evidence type="ECO:0000256" key="5">
    <source>
        <dbReference type="ARBA" id="ARBA00022485"/>
    </source>
</evidence>
<gene>
    <name evidence="13" type="primary">narY_2</name>
    <name evidence="13" type="ORF">NCTC9077_03197</name>
</gene>
<proteinExistence type="predicted"/>
<evidence type="ECO:0000256" key="6">
    <source>
        <dbReference type="ARBA" id="ARBA00022723"/>
    </source>
</evidence>
<evidence type="ECO:0000256" key="9">
    <source>
        <dbReference type="ARBA" id="ARBA00023004"/>
    </source>
</evidence>
<organism evidence="13 14">
    <name type="scientific">Escherichia coli</name>
    <dbReference type="NCBI Taxonomy" id="562"/>
    <lineage>
        <taxon>Bacteria</taxon>
        <taxon>Pseudomonadati</taxon>
        <taxon>Pseudomonadota</taxon>
        <taxon>Gammaproteobacteria</taxon>
        <taxon>Enterobacterales</taxon>
        <taxon>Enterobacteriaceae</taxon>
        <taxon>Escherichia</taxon>
    </lineage>
</organism>
<dbReference type="GO" id="GO:0016491">
    <property type="term" value="F:oxidoreductase activity"/>
    <property type="evidence" value="ECO:0007669"/>
    <property type="project" value="UniProtKB-KW"/>
</dbReference>
<comment type="subcellular location">
    <subcellularLocation>
        <location evidence="3">Cell envelope</location>
    </subcellularLocation>
</comment>
<dbReference type="Gene3D" id="3.30.70.20">
    <property type="match status" value="1"/>
</dbReference>
<dbReference type="GO" id="GO:0009061">
    <property type="term" value="P:anaerobic respiration"/>
    <property type="evidence" value="ECO:0007669"/>
    <property type="project" value="TreeGrafter"/>
</dbReference>
<keyword evidence="11" id="KW-0003">3Fe-4S</keyword>
<keyword evidence="6" id="KW-0479">Metal-binding</keyword>